<dbReference type="InterPro" id="IPR001509">
    <property type="entry name" value="Epimerase_deHydtase"/>
</dbReference>
<organism evidence="2 3">
    <name type="scientific">Microbulbifer aestuariivivens</name>
    <dbReference type="NCBI Taxonomy" id="1908308"/>
    <lineage>
        <taxon>Bacteria</taxon>
        <taxon>Pseudomonadati</taxon>
        <taxon>Pseudomonadota</taxon>
        <taxon>Gammaproteobacteria</taxon>
        <taxon>Cellvibrionales</taxon>
        <taxon>Microbulbiferaceae</taxon>
        <taxon>Microbulbifer</taxon>
    </lineage>
</organism>
<evidence type="ECO:0000313" key="2">
    <source>
        <dbReference type="EMBL" id="GAA5525348.1"/>
    </source>
</evidence>
<protein>
    <recommendedName>
        <fullName evidence="1">NAD-dependent epimerase/dehydratase domain-containing protein</fullName>
    </recommendedName>
</protein>
<proteinExistence type="predicted"/>
<evidence type="ECO:0000259" key="1">
    <source>
        <dbReference type="Pfam" id="PF01370"/>
    </source>
</evidence>
<gene>
    <name evidence="2" type="ORF">Maes01_01917</name>
</gene>
<dbReference type="PANTHER" id="PTHR43245">
    <property type="entry name" value="BIFUNCTIONAL POLYMYXIN RESISTANCE PROTEIN ARNA"/>
    <property type="match status" value="1"/>
</dbReference>
<dbReference type="Gene3D" id="3.40.50.720">
    <property type="entry name" value="NAD(P)-binding Rossmann-like Domain"/>
    <property type="match status" value="1"/>
</dbReference>
<keyword evidence="3" id="KW-1185">Reference proteome</keyword>
<feature type="domain" description="NAD-dependent epimerase/dehydratase" evidence="1">
    <location>
        <begin position="5"/>
        <end position="218"/>
    </location>
</feature>
<dbReference type="Proteomes" id="UP001408594">
    <property type="component" value="Unassembled WGS sequence"/>
</dbReference>
<accession>A0ABP9WQ73</accession>
<reference evidence="2 3" key="1">
    <citation type="submission" date="2024-02" db="EMBL/GenBank/DDBJ databases">
        <title>Microbulbifer aestuariivivens NBRC 112533.</title>
        <authorList>
            <person name="Ichikawa N."/>
            <person name="Katano-Makiyama Y."/>
            <person name="Hidaka K."/>
        </authorList>
    </citation>
    <scope>NUCLEOTIDE SEQUENCE [LARGE SCALE GENOMIC DNA]</scope>
    <source>
        <strain evidence="2 3">NBRC 112533</strain>
    </source>
</reference>
<dbReference type="RefSeq" id="WP_345550978.1">
    <property type="nucleotide sequence ID" value="NZ_BAABRT010000014.1"/>
</dbReference>
<dbReference type="Pfam" id="PF01370">
    <property type="entry name" value="Epimerase"/>
    <property type="match status" value="1"/>
</dbReference>
<dbReference type="InterPro" id="IPR036291">
    <property type="entry name" value="NAD(P)-bd_dom_sf"/>
</dbReference>
<dbReference type="EMBL" id="BAABRT010000014">
    <property type="protein sequence ID" value="GAA5525348.1"/>
    <property type="molecule type" value="Genomic_DNA"/>
</dbReference>
<comment type="caution">
    <text evidence="2">The sequence shown here is derived from an EMBL/GenBank/DDBJ whole genome shotgun (WGS) entry which is preliminary data.</text>
</comment>
<dbReference type="InterPro" id="IPR050177">
    <property type="entry name" value="Lipid_A_modif_metabolic_enz"/>
</dbReference>
<sequence length="308" mass="33478">MARWVVFGGTGYIGSALCSQLVSEREAVVSVSRAVSGPNGCEHRTINMATDTDLESLFQAGDKVVYAAGLASRKACEFSPQLAQFLNCDSPLLLLRAADAARVDSFTYLSSVKARTPPTGIVACEGTGQPAVDTYGRSKWLAEQKLLSFSGYCRVNVIRPATVYGCNVNKEPVCGLNRKLQPLLRFLGLSRVVLPASGRRAMVHIGDLVAAILAVSGEASCDRQVYIAAEPYFYDVAAIASVLSGRQVRSSHLLTRCLLSPLRPLGRMPIIRRILEIESCELYSAARLRGAVNWKPRTRYLDYLRASA</sequence>
<evidence type="ECO:0000313" key="3">
    <source>
        <dbReference type="Proteomes" id="UP001408594"/>
    </source>
</evidence>
<dbReference type="SUPFAM" id="SSF51735">
    <property type="entry name" value="NAD(P)-binding Rossmann-fold domains"/>
    <property type="match status" value="1"/>
</dbReference>
<name>A0ABP9WQ73_9GAMM</name>